<keyword evidence="4" id="KW-0732">Signal</keyword>
<dbReference type="InterPro" id="IPR057336">
    <property type="entry name" value="GerAC_N"/>
</dbReference>
<evidence type="ECO:0000256" key="1">
    <source>
        <dbReference type="ARBA" id="ARBA00004635"/>
    </source>
</evidence>
<evidence type="ECO:0000313" key="11">
    <source>
        <dbReference type="Proteomes" id="UP000037558"/>
    </source>
</evidence>
<evidence type="ECO:0000256" key="2">
    <source>
        <dbReference type="ARBA" id="ARBA00007886"/>
    </source>
</evidence>
<evidence type="ECO:0000256" key="3">
    <source>
        <dbReference type="ARBA" id="ARBA00022544"/>
    </source>
</evidence>
<dbReference type="PANTHER" id="PTHR35789:SF1">
    <property type="entry name" value="SPORE GERMINATION PROTEIN B3"/>
    <property type="match status" value="1"/>
</dbReference>
<dbReference type="InterPro" id="IPR046953">
    <property type="entry name" value="Spore_GerAC-like_C"/>
</dbReference>
<dbReference type="PATRIC" id="fig|284581.3.peg.4637"/>
<dbReference type="STRING" id="284581.AMD01_06180"/>
<dbReference type="InterPro" id="IPR008844">
    <property type="entry name" value="Spore_GerAC-like"/>
</dbReference>
<accession>A0A0M0L962</accession>
<sequence length="376" mass="42484">MKKARLILLPFSLLLLTGCWDQHLLKDTKLIYAVGMDLVKDEDKVKITTSIPSIMTASGQGPPQLESVVYSSIGPSVRGSRNNLDRTISEQINTSKNRVVLVSKEIAKKDLYAYLDVYYRDPMSNLAAKIIVVDGKASEFLEITPKSEPITSKYISDLITSAEDVSMIPEMNIQYLCSRLFDPGSDALVPYLVKMPGNEMLKIEGLAMFNETKYKGYLRSDESMLFTHLADENSTMNGRITKKVFKDSTTKINDYVTVNIEKSKRQLDIHFTPDHEVSVDVTLNLEVSLIEYPRQHVMNQSGIADMNARLTKVFTKDAKKVIVKLQQADCDGLGVGRRIMALYPDQWKKLNWEKDYPRVRFHTKVNVSVVESGILS</sequence>
<proteinExistence type="inferred from homology"/>
<evidence type="ECO:0000256" key="7">
    <source>
        <dbReference type="ARBA" id="ARBA00023288"/>
    </source>
</evidence>
<dbReference type="AlphaFoldDB" id="A0A0M0L962"/>
<evidence type="ECO:0000256" key="6">
    <source>
        <dbReference type="ARBA" id="ARBA00023139"/>
    </source>
</evidence>
<dbReference type="Gene3D" id="3.30.300.210">
    <property type="entry name" value="Nutrient germinant receptor protein C, domain 3"/>
    <property type="match status" value="1"/>
</dbReference>
<dbReference type="Pfam" id="PF05504">
    <property type="entry name" value="Spore_GerAC"/>
    <property type="match status" value="1"/>
</dbReference>
<evidence type="ECO:0000313" key="10">
    <source>
        <dbReference type="EMBL" id="KOO47620.1"/>
    </source>
</evidence>
<reference evidence="11" key="1">
    <citation type="submission" date="2015-08" db="EMBL/GenBank/DDBJ databases">
        <title>Fjat-14210 dsm16467.</title>
        <authorList>
            <person name="Liu B."/>
            <person name="Wang J."/>
            <person name="Zhu Y."/>
            <person name="Liu G."/>
            <person name="Chen Q."/>
            <person name="Chen Z."/>
            <person name="Lan J."/>
            <person name="Che J."/>
            <person name="Ge C."/>
            <person name="Shi H."/>
            <person name="Pan Z."/>
            <person name="Liu X."/>
        </authorList>
    </citation>
    <scope>NUCLEOTIDE SEQUENCE [LARGE SCALE GENOMIC DNA]</scope>
    <source>
        <strain evidence="11">DSM 16467</strain>
    </source>
</reference>
<organism evidence="10 11">
    <name type="scientific">Priestia koreensis</name>
    <dbReference type="NCBI Taxonomy" id="284581"/>
    <lineage>
        <taxon>Bacteria</taxon>
        <taxon>Bacillati</taxon>
        <taxon>Bacillota</taxon>
        <taxon>Bacilli</taxon>
        <taxon>Bacillales</taxon>
        <taxon>Bacillaceae</taxon>
        <taxon>Priestia</taxon>
    </lineage>
</organism>
<dbReference type="PANTHER" id="PTHR35789">
    <property type="entry name" value="SPORE GERMINATION PROTEIN B3"/>
    <property type="match status" value="1"/>
</dbReference>
<keyword evidence="6" id="KW-0564">Palmitate</keyword>
<evidence type="ECO:0000256" key="5">
    <source>
        <dbReference type="ARBA" id="ARBA00023136"/>
    </source>
</evidence>
<dbReference type="RefSeq" id="WP_053400531.1">
    <property type="nucleotide sequence ID" value="NZ_LILC01000007.1"/>
</dbReference>
<keyword evidence="5" id="KW-0472">Membrane</keyword>
<feature type="domain" description="Spore germination GerAC-like C-terminal" evidence="8">
    <location>
        <begin position="204"/>
        <end position="373"/>
    </location>
</feature>
<keyword evidence="7" id="KW-0449">Lipoprotein</keyword>
<dbReference type="PROSITE" id="PS51257">
    <property type="entry name" value="PROKAR_LIPOPROTEIN"/>
    <property type="match status" value="1"/>
</dbReference>
<comment type="similarity">
    <text evidence="2">Belongs to the GerABKC lipoprotein family.</text>
</comment>
<dbReference type="OrthoDB" id="2370124at2"/>
<keyword evidence="11" id="KW-1185">Reference proteome</keyword>
<protein>
    <submittedName>
        <fullName evidence="10">Uncharacterized protein</fullName>
    </submittedName>
</protein>
<dbReference type="Pfam" id="PF25198">
    <property type="entry name" value="Spore_GerAC_N"/>
    <property type="match status" value="1"/>
</dbReference>
<dbReference type="EMBL" id="LILC01000007">
    <property type="protein sequence ID" value="KOO47620.1"/>
    <property type="molecule type" value="Genomic_DNA"/>
</dbReference>
<evidence type="ECO:0000259" key="9">
    <source>
        <dbReference type="Pfam" id="PF25198"/>
    </source>
</evidence>
<evidence type="ECO:0000259" key="8">
    <source>
        <dbReference type="Pfam" id="PF05504"/>
    </source>
</evidence>
<comment type="caution">
    <text evidence="10">The sequence shown here is derived from an EMBL/GenBank/DDBJ whole genome shotgun (WGS) entry which is preliminary data.</text>
</comment>
<evidence type="ECO:0000256" key="4">
    <source>
        <dbReference type="ARBA" id="ARBA00022729"/>
    </source>
</evidence>
<dbReference type="InterPro" id="IPR038501">
    <property type="entry name" value="Spore_GerAC_C_sf"/>
</dbReference>
<dbReference type="NCBIfam" id="TIGR02887">
    <property type="entry name" value="spore_ger_x_C"/>
    <property type="match status" value="1"/>
</dbReference>
<keyword evidence="3" id="KW-0309">Germination</keyword>
<name>A0A0M0L962_9BACI</name>
<dbReference type="GO" id="GO:0009847">
    <property type="term" value="P:spore germination"/>
    <property type="evidence" value="ECO:0007669"/>
    <property type="project" value="InterPro"/>
</dbReference>
<comment type="subcellular location">
    <subcellularLocation>
        <location evidence="1">Membrane</location>
        <topology evidence="1">Lipid-anchor</topology>
    </subcellularLocation>
</comment>
<gene>
    <name evidence="10" type="ORF">AMD01_06180</name>
</gene>
<dbReference type="GO" id="GO:0016020">
    <property type="term" value="C:membrane"/>
    <property type="evidence" value="ECO:0007669"/>
    <property type="project" value="UniProtKB-SubCell"/>
</dbReference>
<dbReference type="Proteomes" id="UP000037558">
    <property type="component" value="Unassembled WGS sequence"/>
</dbReference>
<feature type="domain" description="Spore germination protein N-terminal" evidence="9">
    <location>
        <begin position="21"/>
        <end position="192"/>
    </location>
</feature>